<sequence>MTDWPIPKSIKALRGFLGLTGYYRKFVNNYDKISAPLTSLLKKNAFRWLEESTQAFQFLKTAMSTTPVLALPDFNKMFVIESDASGAGIGAENFQNLMLLSLEDKAELKEAGFSLPAGGGTAPSGGSTSGYHVLQAVAPPSQTRITPLPTILKPSAPPTINRVPASKRLTREELRERSVKGLCWHCDEPWSREHRCKKGRLLMIEPEEEEAIEHLEESLEHEEEDMKEQSQPTDITVHALAGYSNPQTMKLQPLPIPHSVWTDISMDFIEGLPSSKGKSTILVVVDRLTKYAHFCAVKNPYTTASIAQIFIENIVKLHGMPRSIVSDRDRIFTSKFWTELFKLQGTKLKMSTAYHPQTDGQTEVVNRCLETYLRCFASDRPKE</sequence>
<dbReference type="GO" id="GO:0003824">
    <property type="term" value="F:catalytic activity"/>
    <property type="evidence" value="ECO:0007669"/>
    <property type="project" value="UniProtKB-KW"/>
</dbReference>
<reference evidence="3" key="1">
    <citation type="submission" date="2021-03" db="EMBL/GenBank/DDBJ databases">
        <authorList>
            <consortium name="Genoscope - CEA"/>
            <person name="William W."/>
        </authorList>
    </citation>
    <scope>NUCLEOTIDE SEQUENCE</scope>
    <source>
        <strain evidence="3">Doubled-haploid Pahang</strain>
    </source>
</reference>
<dbReference type="AlphaFoldDB" id="A0A8D7FID0"/>
<organism evidence="3">
    <name type="scientific">Musa acuminata subsp. malaccensis</name>
    <name type="common">Wild banana</name>
    <name type="synonym">Musa malaccensis</name>
    <dbReference type="NCBI Taxonomy" id="214687"/>
    <lineage>
        <taxon>Eukaryota</taxon>
        <taxon>Viridiplantae</taxon>
        <taxon>Streptophyta</taxon>
        <taxon>Embryophyta</taxon>
        <taxon>Tracheophyta</taxon>
        <taxon>Spermatophyta</taxon>
        <taxon>Magnoliopsida</taxon>
        <taxon>Liliopsida</taxon>
        <taxon>Zingiberales</taxon>
        <taxon>Musaceae</taxon>
        <taxon>Musa</taxon>
    </lineage>
</organism>
<gene>
    <name evidence="3" type="ORF">GSMUA_37380.1</name>
</gene>
<dbReference type="InterPro" id="IPR012337">
    <property type="entry name" value="RNaseH-like_sf"/>
</dbReference>
<dbReference type="GO" id="GO:0003676">
    <property type="term" value="F:nucleic acid binding"/>
    <property type="evidence" value="ECO:0007669"/>
    <property type="project" value="InterPro"/>
</dbReference>
<dbReference type="PROSITE" id="PS50994">
    <property type="entry name" value="INTEGRASE"/>
    <property type="match status" value="1"/>
</dbReference>
<protein>
    <submittedName>
        <fullName evidence="3">(wild Malaysian banana) hypothetical protein</fullName>
    </submittedName>
</protein>
<dbReference type="EMBL" id="HG996473">
    <property type="protein sequence ID" value="CAG1856900.1"/>
    <property type="molecule type" value="Genomic_DNA"/>
</dbReference>
<evidence type="ECO:0000313" key="3">
    <source>
        <dbReference type="EMBL" id="CAG1856900.1"/>
    </source>
</evidence>
<dbReference type="InterPro" id="IPR043502">
    <property type="entry name" value="DNA/RNA_pol_sf"/>
</dbReference>
<dbReference type="PANTHER" id="PTHR37984">
    <property type="entry name" value="PROTEIN CBG26694"/>
    <property type="match status" value="1"/>
</dbReference>
<proteinExistence type="predicted"/>
<dbReference type="InterPro" id="IPR041577">
    <property type="entry name" value="RT_RNaseH_2"/>
</dbReference>
<name>A0A8D7FID0_MUSAM</name>
<dbReference type="Gene3D" id="3.30.420.10">
    <property type="entry name" value="Ribonuclease H-like superfamily/Ribonuclease H"/>
    <property type="match status" value="1"/>
</dbReference>
<dbReference type="Pfam" id="PF00665">
    <property type="entry name" value="rve"/>
    <property type="match status" value="1"/>
</dbReference>
<dbReference type="FunFam" id="3.30.70.270:FF:000020">
    <property type="entry name" value="Transposon Tf2-6 polyprotein-like Protein"/>
    <property type="match status" value="1"/>
</dbReference>
<dbReference type="GO" id="GO:0015074">
    <property type="term" value="P:DNA integration"/>
    <property type="evidence" value="ECO:0007669"/>
    <property type="project" value="InterPro"/>
</dbReference>
<dbReference type="InterPro" id="IPR036397">
    <property type="entry name" value="RNaseH_sf"/>
</dbReference>
<keyword evidence="1" id="KW-0511">Multifunctional enzyme</keyword>
<evidence type="ECO:0000256" key="1">
    <source>
        <dbReference type="ARBA" id="ARBA00023268"/>
    </source>
</evidence>
<dbReference type="InterPro" id="IPR050951">
    <property type="entry name" value="Retrovirus_Pol_polyprotein"/>
</dbReference>
<evidence type="ECO:0000259" key="2">
    <source>
        <dbReference type="PROSITE" id="PS50994"/>
    </source>
</evidence>
<dbReference type="PANTHER" id="PTHR37984:SF5">
    <property type="entry name" value="PROTEIN NYNRIN-LIKE"/>
    <property type="match status" value="1"/>
</dbReference>
<dbReference type="InterPro" id="IPR001584">
    <property type="entry name" value="Integrase_cat-core"/>
</dbReference>
<feature type="domain" description="Integrase catalytic" evidence="2">
    <location>
        <begin position="249"/>
        <end position="383"/>
    </location>
</feature>
<accession>A0A8D7FID0</accession>
<dbReference type="SUPFAM" id="SSF56672">
    <property type="entry name" value="DNA/RNA polymerases"/>
    <property type="match status" value="1"/>
</dbReference>
<dbReference type="SUPFAM" id="SSF53098">
    <property type="entry name" value="Ribonuclease H-like"/>
    <property type="match status" value="1"/>
</dbReference>
<dbReference type="Gene3D" id="3.30.70.270">
    <property type="match status" value="1"/>
</dbReference>
<dbReference type="InterPro" id="IPR043128">
    <property type="entry name" value="Rev_trsase/Diguanyl_cyclase"/>
</dbReference>
<dbReference type="Pfam" id="PF17919">
    <property type="entry name" value="RT_RNaseH_2"/>
    <property type="match status" value="1"/>
</dbReference>